<keyword evidence="2" id="KW-1134">Transmembrane beta strand</keyword>
<evidence type="ECO:0000256" key="1">
    <source>
        <dbReference type="ARBA" id="ARBA00004442"/>
    </source>
</evidence>
<evidence type="ECO:0008006" key="7">
    <source>
        <dbReference type="Google" id="ProtNLM"/>
    </source>
</evidence>
<gene>
    <name evidence="6" type="ORF">MNBD_GAMMA09-3709</name>
</gene>
<organism evidence="6">
    <name type="scientific">hydrothermal vent metagenome</name>
    <dbReference type="NCBI Taxonomy" id="652676"/>
    <lineage>
        <taxon>unclassified sequences</taxon>
        <taxon>metagenomes</taxon>
        <taxon>ecological metagenomes</taxon>
    </lineage>
</organism>
<comment type="subcellular location">
    <subcellularLocation>
        <location evidence="1">Cell outer membrane</location>
    </subcellularLocation>
</comment>
<evidence type="ECO:0000256" key="4">
    <source>
        <dbReference type="ARBA" id="ARBA00023136"/>
    </source>
</evidence>
<dbReference type="AlphaFoldDB" id="A0A3B0XX25"/>
<dbReference type="InterPro" id="IPR051906">
    <property type="entry name" value="TolC-like"/>
</dbReference>
<dbReference type="GO" id="GO:0015562">
    <property type="term" value="F:efflux transmembrane transporter activity"/>
    <property type="evidence" value="ECO:0007669"/>
    <property type="project" value="InterPro"/>
</dbReference>
<keyword evidence="4" id="KW-0472">Membrane</keyword>
<reference evidence="6" key="1">
    <citation type="submission" date="2018-06" db="EMBL/GenBank/DDBJ databases">
        <authorList>
            <person name="Zhirakovskaya E."/>
        </authorList>
    </citation>
    <scope>NUCLEOTIDE SEQUENCE</scope>
</reference>
<evidence type="ECO:0000256" key="3">
    <source>
        <dbReference type="ARBA" id="ARBA00022692"/>
    </source>
</evidence>
<dbReference type="GO" id="GO:0009279">
    <property type="term" value="C:cell outer membrane"/>
    <property type="evidence" value="ECO:0007669"/>
    <property type="project" value="UniProtKB-SubCell"/>
</dbReference>
<dbReference type="SUPFAM" id="SSF56954">
    <property type="entry name" value="Outer membrane efflux proteins (OEP)"/>
    <property type="match status" value="1"/>
</dbReference>
<keyword evidence="5" id="KW-0998">Cell outer membrane</keyword>
<evidence type="ECO:0000256" key="2">
    <source>
        <dbReference type="ARBA" id="ARBA00022452"/>
    </source>
</evidence>
<keyword evidence="3" id="KW-0812">Transmembrane</keyword>
<evidence type="ECO:0000313" key="6">
    <source>
        <dbReference type="EMBL" id="VAW69270.1"/>
    </source>
</evidence>
<dbReference type="GO" id="GO:0015288">
    <property type="term" value="F:porin activity"/>
    <property type="evidence" value="ECO:0007669"/>
    <property type="project" value="TreeGrafter"/>
</dbReference>
<name>A0A3B0XX25_9ZZZZ</name>
<accession>A0A3B0XX25</accession>
<dbReference type="PANTHER" id="PTHR30026">
    <property type="entry name" value="OUTER MEMBRANE PROTEIN TOLC"/>
    <property type="match status" value="1"/>
</dbReference>
<dbReference type="Gene3D" id="1.20.1600.10">
    <property type="entry name" value="Outer membrane efflux proteins (OEP)"/>
    <property type="match status" value="1"/>
</dbReference>
<dbReference type="GO" id="GO:1990281">
    <property type="term" value="C:efflux pump complex"/>
    <property type="evidence" value="ECO:0007669"/>
    <property type="project" value="TreeGrafter"/>
</dbReference>
<sequence length="497" mass="56548">MHLIKLCLFLVMLMLTFTAQSQSMSLQQVLQRVLDHYPSVKRAALQVKKAKLENIKVESQLSWILNSDAAYVRETGFFGTAVDRYNLSGSMNRQLSNGGQFGFNADLSEEDAKDIVVPTIPNPLTKKRFDINYRHKLEKGAGNPEYQEGLEVAAAGELLAFGDKQILYDQLASQVIELYLASAITLARIDNLDKSIARTHRLHKYIEDEFKLGLSEEKDVLQVEARLRINEADKVSLQVALQKQLISLNRLMGLQWENKISPQTPIDRSQPKVFDELYRQAQVYSAALKQTEARLLVADSAIRSRRDLYKDDLDVVVYAGNEFNDGDTAFGKLDESELIGGIRLEFKRGLDKSGFDAAIRQAHYDRDIALQDKKQILEDLQYDLSSLLSEIKFSELALLAFEKSVKAEGKKLDEAVDRYKDGRIETDRLIDFESELAFSELSYALQKIELVRRYYQLDLLRGGIWKDVIFPQFAFPEYTQENSVSSKQKTDTDGGQN</sequence>
<proteinExistence type="predicted"/>
<dbReference type="EMBL" id="UOFI01000150">
    <property type="protein sequence ID" value="VAW69270.1"/>
    <property type="molecule type" value="Genomic_DNA"/>
</dbReference>
<evidence type="ECO:0000256" key="5">
    <source>
        <dbReference type="ARBA" id="ARBA00023237"/>
    </source>
</evidence>
<dbReference type="PANTHER" id="PTHR30026:SF20">
    <property type="entry name" value="OUTER MEMBRANE PROTEIN TOLC"/>
    <property type="match status" value="1"/>
</dbReference>
<protein>
    <recommendedName>
        <fullName evidence="7">Outer membrane efflux protein</fullName>
    </recommendedName>
</protein>